<feature type="non-terminal residue" evidence="10">
    <location>
        <position position="1"/>
    </location>
</feature>
<name>A0A381PNY5_9ZZZZ</name>
<dbReference type="PANTHER" id="PTHR42724">
    <property type="entry name" value="TETRAACYLDISACCHARIDE 4'-KINASE"/>
    <property type="match status" value="1"/>
</dbReference>
<evidence type="ECO:0000256" key="6">
    <source>
        <dbReference type="ARBA" id="ARBA00022741"/>
    </source>
</evidence>
<evidence type="ECO:0000256" key="2">
    <source>
        <dbReference type="ARBA" id="ARBA00012071"/>
    </source>
</evidence>
<keyword evidence="9" id="KW-0443">Lipid metabolism</keyword>
<keyword evidence="7" id="KW-0418">Kinase</keyword>
<organism evidence="10">
    <name type="scientific">marine metagenome</name>
    <dbReference type="NCBI Taxonomy" id="408172"/>
    <lineage>
        <taxon>unclassified sequences</taxon>
        <taxon>metagenomes</taxon>
        <taxon>ecological metagenomes</taxon>
    </lineage>
</organism>
<dbReference type="InterPro" id="IPR027417">
    <property type="entry name" value="P-loop_NTPase"/>
</dbReference>
<evidence type="ECO:0000256" key="9">
    <source>
        <dbReference type="ARBA" id="ARBA00023098"/>
    </source>
</evidence>
<dbReference type="Pfam" id="PF02606">
    <property type="entry name" value="LpxK"/>
    <property type="match status" value="1"/>
</dbReference>
<accession>A0A381PNY5</accession>
<keyword evidence="3" id="KW-0444">Lipid biosynthesis</keyword>
<dbReference type="GO" id="GO:0005886">
    <property type="term" value="C:plasma membrane"/>
    <property type="evidence" value="ECO:0007669"/>
    <property type="project" value="TreeGrafter"/>
</dbReference>
<dbReference type="HAMAP" id="MF_00409">
    <property type="entry name" value="LpxK"/>
    <property type="match status" value="1"/>
</dbReference>
<evidence type="ECO:0000256" key="5">
    <source>
        <dbReference type="ARBA" id="ARBA00022679"/>
    </source>
</evidence>
<keyword evidence="8" id="KW-0067">ATP-binding</keyword>
<dbReference type="GO" id="GO:0009029">
    <property type="term" value="F:lipid-A 4'-kinase activity"/>
    <property type="evidence" value="ECO:0007669"/>
    <property type="project" value="UniProtKB-EC"/>
</dbReference>
<dbReference type="SUPFAM" id="SSF52540">
    <property type="entry name" value="P-loop containing nucleoside triphosphate hydrolases"/>
    <property type="match status" value="1"/>
</dbReference>
<dbReference type="NCBIfam" id="TIGR00682">
    <property type="entry name" value="lpxK"/>
    <property type="match status" value="1"/>
</dbReference>
<evidence type="ECO:0000256" key="4">
    <source>
        <dbReference type="ARBA" id="ARBA00022556"/>
    </source>
</evidence>
<evidence type="ECO:0000313" key="10">
    <source>
        <dbReference type="EMBL" id="SUZ68736.1"/>
    </source>
</evidence>
<dbReference type="GO" id="GO:0005524">
    <property type="term" value="F:ATP binding"/>
    <property type="evidence" value="ECO:0007669"/>
    <property type="project" value="UniProtKB-KW"/>
</dbReference>
<dbReference type="EC" id="2.7.1.130" evidence="2"/>
<dbReference type="GO" id="GO:0009244">
    <property type="term" value="P:lipopolysaccharide core region biosynthetic process"/>
    <property type="evidence" value="ECO:0007669"/>
    <property type="project" value="TreeGrafter"/>
</dbReference>
<dbReference type="PANTHER" id="PTHR42724:SF1">
    <property type="entry name" value="TETRAACYLDISACCHARIDE 4'-KINASE, MITOCHONDRIAL-RELATED"/>
    <property type="match status" value="1"/>
</dbReference>
<protein>
    <recommendedName>
        <fullName evidence="2">tetraacyldisaccharide 4'-kinase</fullName>
        <ecNumber evidence="2">2.7.1.130</ecNumber>
    </recommendedName>
</protein>
<proteinExistence type="inferred from homology"/>
<evidence type="ECO:0000256" key="8">
    <source>
        <dbReference type="ARBA" id="ARBA00022840"/>
    </source>
</evidence>
<evidence type="ECO:0000256" key="1">
    <source>
        <dbReference type="ARBA" id="ARBA00004870"/>
    </source>
</evidence>
<dbReference type="GO" id="GO:0009245">
    <property type="term" value="P:lipid A biosynthetic process"/>
    <property type="evidence" value="ECO:0007669"/>
    <property type="project" value="UniProtKB-KW"/>
</dbReference>
<evidence type="ECO:0000256" key="7">
    <source>
        <dbReference type="ARBA" id="ARBA00022777"/>
    </source>
</evidence>
<evidence type="ECO:0000256" key="3">
    <source>
        <dbReference type="ARBA" id="ARBA00022516"/>
    </source>
</evidence>
<comment type="pathway">
    <text evidence="1">Glycolipid biosynthesis; lipid IV(A) biosynthesis; lipid IV(A) from (3R)-3-hydroxytetradecanoyl-[acyl-carrier-protein] and UDP-N-acetyl-alpha-D-glucosamine: step 6/6.</text>
</comment>
<keyword evidence="4" id="KW-0441">Lipid A biosynthesis</keyword>
<gene>
    <name evidence="10" type="ORF">METZ01_LOCUS21590</name>
</gene>
<dbReference type="EMBL" id="UINC01001041">
    <property type="protein sequence ID" value="SUZ68736.1"/>
    <property type="molecule type" value="Genomic_DNA"/>
</dbReference>
<reference evidence="10" key="1">
    <citation type="submission" date="2018-05" db="EMBL/GenBank/DDBJ databases">
        <authorList>
            <person name="Lanie J.A."/>
            <person name="Ng W.-L."/>
            <person name="Kazmierczak K.M."/>
            <person name="Andrzejewski T.M."/>
            <person name="Davidsen T.M."/>
            <person name="Wayne K.J."/>
            <person name="Tettelin H."/>
            <person name="Glass J.I."/>
            <person name="Rusch D."/>
            <person name="Podicherti R."/>
            <person name="Tsui H.-C.T."/>
            <person name="Winkler M.E."/>
        </authorList>
    </citation>
    <scope>NUCLEOTIDE SEQUENCE</scope>
</reference>
<dbReference type="AlphaFoldDB" id="A0A381PNY5"/>
<dbReference type="InterPro" id="IPR003758">
    <property type="entry name" value="LpxK"/>
</dbReference>
<keyword evidence="6" id="KW-0547">Nucleotide-binding</keyword>
<keyword evidence="5" id="KW-0808">Transferase</keyword>
<sequence>LALFYWGVVYWRNFFYNFGFFVSKRLPCIVISVGNITVGGTGKTPMVIFLAQLLKRHGKKVAILSRGYGRKSKGTVLVTDGLSGPISDFEECGDEPYLLANILDGIPLVVDDDRFRGGMFLTQKFQPQIIILDDGFQHRALERDFDLVLVNARDRMIDHKLLPYGILREPWGNITRADAIIVTKTNLQKPKPFLSRKLKETDLRIFNSQMESTVSPIHCHSNSESVTLKNKKVFIFSAIGDPASFRASINNLGAIICGMKEFEDHYSYSQQDLETIDIQAKKTNAEYLVTTEKDWVKVQNFTSGYPTIVLGAHI</sequence>
<dbReference type="UniPathway" id="UPA00359">
    <property type="reaction ID" value="UER00482"/>
</dbReference>
<feature type="non-terminal residue" evidence="10">
    <location>
        <position position="314"/>
    </location>
</feature>